<comment type="caution">
    <text evidence="4">Lacks conserved residue(s) required for the propagation of feature annotation.</text>
</comment>
<evidence type="ECO:0000256" key="3">
    <source>
        <dbReference type="ARBA" id="ARBA00023180"/>
    </source>
</evidence>
<evidence type="ECO:0000256" key="1">
    <source>
        <dbReference type="ARBA" id="ARBA00022729"/>
    </source>
</evidence>
<feature type="non-terminal residue" evidence="9">
    <location>
        <position position="2262"/>
    </location>
</feature>
<reference evidence="9" key="1">
    <citation type="journal article" date="2021" name="Cell">
        <title>Tracing the genetic footprints of vertebrate landing in non-teleost ray-finned fishes.</title>
        <authorList>
            <person name="Bi X."/>
            <person name="Wang K."/>
            <person name="Yang L."/>
            <person name="Pan H."/>
            <person name="Jiang H."/>
            <person name="Wei Q."/>
            <person name="Fang M."/>
            <person name="Yu H."/>
            <person name="Zhu C."/>
            <person name="Cai Y."/>
            <person name="He Y."/>
            <person name="Gan X."/>
            <person name="Zeng H."/>
            <person name="Yu D."/>
            <person name="Zhu Y."/>
            <person name="Jiang H."/>
            <person name="Qiu Q."/>
            <person name="Yang H."/>
            <person name="Zhang Y.E."/>
            <person name="Wang W."/>
            <person name="Zhu M."/>
            <person name="He S."/>
            <person name="Zhang G."/>
        </authorList>
    </citation>
    <scope>NUCLEOTIDE SEQUENCE</scope>
    <source>
        <strain evidence="9">Allg_001</strain>
    </source>
</reference>
<dbReference type="Pfam" id="PF16184">
    <property type="entry name" value="Cadherin_3"/>
    <property type="match status" value="14"/>
</dbReference>
<evidence type="ECO:0000256" key="6">
    <source>
        <dbReference type="SAM" id="MobiDB-lite"/>
    </source>
</evidence>
<proteinExistence type="predicted"/>
<dbReference type="InterPro" id="IPR013320">
    <property type="entry name" value="ConA-like_dom_sf"/>
</dbReference>
<dbReference type="GO" id="GO:0009653">
    <property type="term" value="P:anatomical structure morphogenesis"/>
    <property type="evidence" value="ECO:0007669"/>
    <property type="project" value="TreeGrafter"/>
</dbReference>
<evidence type="ECO:0000259" key="8">
    <source>
        <dbReference type="PROSITE" id="PS50025"/>
    </source>
</evidence>
<keyword evidence="2" id="KW-0677">Repeat</keyword>
<evidence type="ECO:0000256" key="4">
    <source>
        <dbReference type="PROSITE-ProRule" id="PRU00122"/>
    </source>
</evidence>
<keyword evidence="1" id="KW-0732">Signal</keyword>
<feature type="region of interest" description="Disordered" evidence="6">
    <location>
        <begin position="2092"/>
        <end position="2121"/>
    </location>
</feature>
<feature type="repeat" description="CSPG" evidence="5">
    <location>
        <begin position="1382"/>
        <end position="1472"/>
    </location>
</feature>
<evidence type="ECO:0000256" key="7">
    <source>
        <dbReference type="SAM" id="Phobius"/>
    </source>
</evidence>
<dbReference type="InterPro" id="IPR001791">
    <property type="entry name" value="Laminin_G"/>
</dbReference>
<feature type="compositionally biased region" description="Polar residues" evidence="6">
    <location>
        <begin position="2094"/>
        <end position="2115"/>
    </location>
</feature>
<dbReference type="PANTHER" id="PTHR45739">
    <property type="entry name" value="MATRIX PROTEIN, PUTATIVE-RELATED"/>
    <property type="match status" value="1"/>
</dbReference>
<evidence type="ECO:0000256" key="2">
    <source>
        <dbReference type="ARBA" id="ARBA00022737"/>
    </source>
</evidence>
<keyword evidence="7" id="KW-0472">Membrane</keyword>
<organism evidence="9 10">
    <name type="scientific">Atractosteus spatula</name>
    <name type="common">Alligator gar</name>
    <name type="synonym">Lepisosteus spatula</name>
    <dbReference type="NCBI Taxonomy" id="7917"/>
    <lineage>
        <taxon>Eukaryota</taxon>
        <taxon>Metazoa</taxon>
        <taxon>Chordata</taxon>
        <taxon>Craniata</taxon>
        <taxon>Vertebrata</taxon>
        <taxon>Euteleostomi</taxon>
        <taxon>Actinopterygii</taxon>
        <taxon>Neopterygii</taxon>
        <taxon>Holostei</taxon>
        <taxon>Semionotiformes</taxon>
        <taxon>Lepisosteidae</taxon>
        <taxon>Atractosteus</taxon>
    </lineage>
</organism>
<dbReference type="SUPFAM" id="SSF49899">
    <property type="entry name" value="Concanavalin A-like lectins/glucanases"/>
    <property type="match status" value="2"/>
</dbReference>
<dbReference type="CDD" id="cd00110">
    <property type="entry name" value="LamG"/>
    <property type="match status" value="2"/>
</dbReference>
<protein>
    <submittedName>
        <fullName evidence="9">CSPG4 protein</fullName>
    </submittedName>
</protein>
<feature type="repeat" description="CSPG" evidence="5">
    <location>
        <begin position="351"/>
        <end position="446"/>
    </location>
</feature>
<feature type="repeat" description="CSPG" evidence="5">
    <location>
        <begin position="1614"/>
        <end position="1713"/>
    </location>
</feature>
<feature type="repeat" description="CSPG" evidence="5">
    <location>
        <begin position="1747"/>
        <end position="1839"/>
    </location>
</feature>
<dbReference type="EMBL" id="JAAWVO010021369">
    <property type="protein sequence ID" value="MBN3315484.1"/>
    <property type="molecule type" value="Genomic_DNA"/>
</dbReference>
<feature type="transmembrane region" description="Helical" evidence="7">
    <location>
        <begin position="2137"/>
        <end position="2160"/>
    </location>
</feature>
<feature type="repeat" description="CSPG" evidence="5">
    <location>
        <begin position="1053"/>
        <end position="1143"/>
    </location>
</feature>
<dbReference type="Proteomes" id="UP000736164">
    <property type="component" value="Unassembled WGS sequence"/>
</dbReference>
<comment type="caution">
    <text evidence="9">The sequence shown here is derived from an EMBL/GenBank/DDBJ whole genome shotgun (WGS) entry which is preliminary data.</text>
</comment>
<dbReference type="InterPro" id="IPR051561">
    <property type="entry name" value="FRAS1_ECM"/>
</dbReference>
<dbReference type="InterPro" id="IPR039005">
    <property type="entry name" value="CSPG_rpt"/>
</dbReference>
<evidence type="ECO:0000313" key="9">
    <source>
        <dbReference type="EMBL" id="MBN3315484.1"/>
    </source>
</evidence>
<evidence type="ECO:0000313" key="10">
    <source>
        <dbReference type="Proteomes" id="UP000736164"/>
    </source>
</evidence>
<sequence>VKLDLGSGERILRSERGTPLNDLAWHTVEFQHEKHNVTLSVDKHFQTTLKMPESQHDLNIQDGLYVGGTGGLDKSYLLSEPVGFRGCIDELLFNQHNLLSSLRSYSGFKNVYEVSLGCSPQFFASEDDPISFFSSKAYISLPLWNAQQEGVFECVLHTSADQGIILYNSARQGDFVAMEIRDGLIVAVMGKSGTKSELPSLTYINDRKWHYIKLQFTSRSLQLTVDEETVKTSISSRNKALQLRGSLFVGGIDDSTRAEVKKVGLVSVSGKRIRGGSFKGCLKDIKVNFVKMGLPNALVTKDISVGCEPEKEPEPMTQTTPATHWALTALVLPTTSMFTPTSAKPLDKKGSQMFLVLRNLVVPEGGRAPLESKHIKVNLEFKKLGIRQSQIMFKIQEQPVHGQLRLDVDEGQEEHTFSMLDLWHGRVMYIHGGSEDPEDFFTFSVFTSSKKEVPPYLKGNKMYRYNITITPTNDAPELGLPEGNLFVLLEKSRKRLTIDALKATDVDNNSTDLFFSLLGNLNADAGFLENTENPGKSITTFSHIDLEEGKINYVHSGVRNSRIVLRVSDGEKVSNTVVLRIMAIPLEYKVANITGLDVLQGDAALISIKDLAIQTNAVKQELEIRYDVTESPKYGELQRLNSNGEWKQTSLFSQRTLERDRLRYLSTFYEIQSSNVSDHFKCKVSISSMATEEFVFPIMIKWVQYKLLKNKVMEVDKARRVILNSEHLHAIAKGVKLTENELYFRLLTLPKKGKLLLNNKILKKNSTFSQRNITDLKVHYELEDRPYEDTRDMFTFQIFSKHAQSGIYDFKIAIKADINSIIIKNDGLSLKEGESKLLTKEELFSETLITKSMHYRITDRPKHGKLIRINLSNSTSSNDNIIAFTNQDILEERIMYVHDDSETTHDQFTFVASTQQPAKEAGPVAETNILESTFNISIKLINDEKPVRIVDNVFHVVKNGQRLLTLEDLCYHDADSDFDDGQLLYTRRGIPMGDLVLVNDTSHKLYQFHQEDLEQKRVLFVHHGPNIGRFVLFVSDGKHYTSTLLDVSAQEPYIKIANNTGLLVQKGQQKVFSSANFSVVTNLDVRDDKEIIYEMYLPPKHGGLYQDELKVDVFTQHDLKKGYLVYRHDDSKNLVDLFNFTVKVQKLRLDAGVNIKVYLESHQLPPKVMHNNTLLVEEGKPVKIKIVYTVKVPPSHGYIRSFAVGEERYLGSENNPIWSFSQQDINDGNIQYVQVDADQLTDCIVLDVSNGITEVNGIMILIEIIPHMIPLEIYNITLKEGASKALTEDVIKVNNKHFATLSFQYFISDPPKHGHIEHSRYPGVHLSSFTRTQVEQEFIYYVHDDSETVSDNFTIIANDTELRKKSLPWTVFVNITPVNDEPPVVTTNRIFRVWVSSVTEITEEDLNAEDRDSPPEDLEYIIIPPSNGHLALKNSANKHIFNFTQAHINQGQLVFVHSGAMSGGFNFQVNDGMNFAQRQIFSITARALVLSLEKNKPLKVFPGSLTVLSTENLQAVTNDNSATGNRTVTFTLISTPKLGKLVKIEADNSTSEISSFTQIMVDDGVIAYKQSHVEPVGWSAVDSFRFSVSSPPASLEPHVFNIDISYENTGPESKSLLLANTGATVTEGEKVVIDKSKLDASNLMAKLPEDQRNSYEVWFQVVSFPQHGVIIVGERNLTKEKPNFSQFIVNKFGITYLHDNSETTYDSFLFNSWLNLKSKPASHPQDDSNVVEELFNITIIPVNDQPPQLKTKSPSLRVVQGDKAVLGPENLNVVDLDNPPEDIKYTIISKPSNGFMAVEGHLNESIMAFTQADLNSGKVWFVQDGTPFSGVFYFSVTDGQHRPIYKLFNLQVTAISVFLLNNTDLVLEQGQNSAVLTNEHLAAETNGKSTAIQYQVTTPPQYGSLLIDSEVVTQFDQDDLQQKRLSYRMINLMSSKDSFEFTAFTSESNLTQQVVNITVKPLIKLRNDVKIPCGVIVKLRKDMLNATELSILSGSDPHFEILYPPKHGNIFKASTVEVRPSQPVQSFTFDDLDQGKIAIKVNVNMTGVEEMNDSFVFVLQADKVQPAVGEFTYSVVPYDPTLLPAVTTEGRNRWGTQNRNNASVPSVTKATSGKQETTRKNTAVRVESFPRKASNPLLIILPLLACLLLIIILVVLILVFRHRREKQKPLIQNYPNNNIPPSSPHLGQPERSLTIPSVTVTPLHTDNVGSPLLLGPQGHTVVAPGSPQDTSLLLCSWNNLDPETLQHCRTTNPSLRHNQYWV</sequence>
<feature type="repeat" description="CSPG" evidence="5">
    <location>
        <begin position="1265"/>
        <end position="1358"/>
    </location>
</feature>
<dbReference type="Pfam" id="PF02210">
    <property type="entry name" value="Laminin_G_2"/>
    <property type="match status" value="2"/>
</dbReference>
<feature type="repeat" description="CSPG" evidence="5">
    <location>
        <begin position="476"/>
        <end position="570"/>
    </location>
</feature>
<keyword evidence="10" id="KW-1185">Reference proteome</keyword>
<feature type="repeat" description="CSPG" evidence="5">
    <location>
        <begin position="1856"/>
        <end position="1944"/>
    </location>
</feature>
<feature type="non-terminal residue" evidence="9">
    <location>
        <position position="1"/>
    </location>
</feature>
<accession>A0A8J7T9Q2</accession>
<dbReference type="PROSITE" id="PS50025">
    <property type="entry name" value="LAM_G_DOMAIN"/>
    <property type="match status" value="2"/>
</dbReference>
<evidence type="ECO:0000256" key="5">
    <source>
        <dbReference type="PROSITE-ProRule" id="PRU01201"/>
    </source>
</evidence>
<dbReference type="SMART" id="SM00282">
    <property type="entry name" value="LamG"/>
    <property type="match status" value="2"/>
</dbReference>
<feature type="domain" description="Laminin G" evidence="8">
    <location>
        <begin position="1"/>
        <end position="118"/>
    </location>
</feature>
<dbReference type="PROSITE" id="PS51854">
    <property type="entry name" value="CSPG"/>
    <property type="match status" value="10"/>
</dbReference>
<dbReference type="Gene3D" id="2.60.120.200">
    <property type="match status" value="2"/>
</dbReference>
<feature type="repeat" description="CSPG" evidence="5">
    <location>
        <begin position="819"/>
        <end position="913"/>
    </location>
</feature>
<keyword evidence="3" id="KW-0325">Glycoprotein</keyword>
<gene>
    <name evidence="9" type="primary">Cspg4_1</name>
    <name evidence="9" type="ORF">GTO95_0008052</name>
</gene>
<name>A0A8J7T9Q2_ATRSP</name>
<keyword evidence="7" id="KW-1133">Transmembrane helix</keyword>
<keyword evidence="7" id="KW-0812">Transmembrane</keyword>
<feature type="domain" description="Laminin G" evidence="8">
    <location>
        <begin position="128"/>
        <end position="307"/>
    </location>
</feature>
<dbReference type="PANTHER" id="PTHR45739:SF12">
    <property type="entry name" value="CHONDROITIN SULFATE PROTEOGLYCAN 4-LIKE ISOFORM X2"/>
    <property type="match status" value="1"/>
</dbReference>
<feature type="repeat" description="CSPG" evidence="5">
    <location>
        <begin position="1489"/>
        <end position="1589"/>
    </location>
</feature>